<evidence type="ECO:0000313" key="2">
    <source>
        <dbReference type="Proteomes" id="UP000054538"/>
    </source>
</evidence>
<proteinExistence type="predicted"/>
<reference evidence="2" key="2">
    <citation type="submission" date="2015-01" db="EMBL/GenBank/DDBJ databases">
        <title>Evolutionary Origins and Diversification of the Mycorrhizal Mutualists.</title>
        <authorList>
            <consortium name="DOE Joint Genome Institute"/>
            <consortium name="Mycorrhizal Genomics Consortium"/>
            <person name="Kohler A."/>
            <person name="Kuo A."/>
            <person name="Nagy L.G."/>
            <person name="Floudas D."/>
            <person name="Copeland A."/>
            <person name="Barry K.W."/>
            <person name="Cichocki N."/>
            <person name="Veneault-Fourrey C."/>
            <person name="LaButti K."/>
            <person name="Lindquist E.A."/>
            <person name="Lipzen A."/>
            <person name="Lundell T."/>
            <person name="Morin E."/>
            <person name="Murat C."/>
            <person name="Riley R."/>
            <person name="Ohm R."/>
            <person name="Sun H."/>
            <person name="Tunlid A."/>
            <person name="Henrissat B."/>
            <person name="Grigoriev I.V."/>
            <person name="Hibbett D.S."/>
            <person name="Martin F."/>
        </authorList>
    </citation>
    <scope>NUCLEOTIDE SEQUENCE [LARGE SCALE GENOMIC DNA]</scope>
    <source>
        <strain evidence="2">Ve08.2h10</strain>
    </source>
</reference>
<dbReference type="OrthoDB" id="2692146at2759"/>
<reference evidence="1 2" key="1">
    <citation type="submission" date="2014-04" db="EMBL/GenBank/DDBJ databases">
        <authorList>
            <consortium name="DOE Joint Genome Institute"/>
            <person name="Kuo A."/>
            <person name="Kohler A."/>
            <person name="Jargeat P."/>
            <person name="Nagy L.G."/>
            <person name="Floudas D."/>
            <person name="Copeland A."/>
            <person name="Barry K.W."/>
            <person name="Cichocki N."/>
            <person name="Veneault-Fourrey C."/>
            <person name="LaButti K."/>
            <person name="Lindquist E.A."/>
            <person name="Lipzen A."/>
            <person name="Lundell T."/>
            <person name="Morin E."/>
            <person name="Murat C."/>
            <person name="Sun H."/>
            <person name="Tunlid A."/>
            <person name="Henrissat B."/>
            <person name="Grigoriev I.V."/>
            <person name="Hibbett D.S."/>
            <person name="Martin F."/>
            <person name="Nordberg H.P."/>
            <person name="Cantor M.N."/>
            <person name="Hua S.X."/>
        </authorList>
    </citation>
    <scope>NUCLEOTIDE SEQUENCE [LARGE SCALE GENOMIC DNA]</scope>
    <source>
        <strain evidence="1 2">Ve08.2h10</strain>
    </source>
</reference>
<dbReference type="Proteomes" id="UP000054538">
    <property type="component" value="Unassembled WGS sequence"/>
</dbReference>
<dbReference type="InParanoid" id="A0A0D0DES6"/>
<protein>
    <submittedName>
        <fullName evidence="1">Uncharacterized protein</fullName>
    </submittedName>
</protein>
<dbReference type="AlphaFoldDB" id="A0A0D0DES6"/>
<keyword evidence="2" id="KW-1185">Reference proteome</keyword>
<feature type="non-terminal residue" evidence="1">
    <location>
        <position position="1"/>
    </location>
</feature>
<organism evidence="1 2">
    <name type="scientific">Paxillus rubicundulus Ve08.2h10</name>
    <dbReference type="NCBI Taxonomy" id="930991"/>
    <lineage>
        <taxon>Eukaryota</taxon>
        <taxon>Fungi</taxon>
        <taxon>Dikarya</taxon>
        <taxon>Basidiomycota</taxon>
        <taxon>Agaricomycotina</taxon>
        <taxon>Agaricomycetes</taxon>
        <taxon>Agaricomycetidae</taxon>
        <taxon>Boletales</taxon>
        <taxon>Paxilineae</taxon>
        <taxon>Paxillaceae</taxon>
        <taxon>Paxillus</taxon>
    </lineage>
</organism>
<dbReference type="EMBL" id="KN825535">
    <property type="protein sequence ID" value="KIK88628.1"/>
    <property type="molecule type" value="Genomic_DNA"/>
</dbReference>
<dbReference type="STRING" id="930991.A0A0D0DES6"/>
<accession>A0A0D0DES6</accession>
<name>A0A0D0DES6_9AGAM</name>
<sequence length="74" mass="8689">GYNIQDAMRLRKKRCKYNAFCAIACQLSHKYLDVSKTLCGQDQYVVTMVLCLAQEEYQCLRKYPNNWPLHDLIA</sequence>
<evidence type="ECO:0000313" key="1">
    <source>
        <dbReference type="EMBL" id="KIK88628.1"/>
    </source>
</evidence>
<gene>
    <name evidence="1" type="ORF">PAXRUDRAFT_152246</name>
</gene>
<dbReference type="HOGENOM" id="CLU_2694587_0_0_1"/>